<keyword evidence="2 5" id="KW-0812">Transmembrane</keyword>
<keyword evidence="4 5" id="KW-0472">Membrane</keyword>
<dbReference type="OMA" id="WRANYIS"/>
<dbReference type="CDD" id="cd14978">
    <property type="entry name" value="7tmA_FMRFamide_R-like"/>
    <property type="match status" value="1"/>
</dbReference>
<feature type="transmembrane region" description="Helical" evidence="5">
    <location>
        <begin position="80"/>
        <end position="106"/>
    </location>
</feature>
<evidence type="ECO:0000256" key="4">
    <source>
        <dbReference type="ARBA" id="ARBA00023136"/>
    </source>
</evidence>
<feature type="transmembrane region" description="Helical" evidence="5">
    <location>
        <begin position="166"/>
        <end position="186"/>
    </location>
</feature>
<keyword evidence="3 5" id="KW-1133">Transmembrane helix</keyword>
<feature type="transmembrane region" description="Helical" evidence="5">
    <location>
        <begin position="223"/>
        <end position="248"/>
    </location>
</feature>
<evidence type="ECO:0000313" key="8">
    <source>
        <dbReference type="WBParaSite" id="nRc.2.0.1.t10978-RA"/>
    </source>
</evidence>
<proteinExistence type="predicted"/>
<comment type="subcellular location">
    <subcellularLocation>
        <location evidence="1">Membrane</location>
    </subcellularLocation>
</comment>
<dbReference type="SMART" id="SM01381">
    <property type="entry name" value="7TM_GPCR_Srsx"/>
    <property type="match status" value="1"/>
</dbReference>
<evidence type="ECO:0000256" key="5">
    <source>
        <dbReference type="SAM" id="Phobius"/>
    </source>
</evidence>
<dbReference type="SUPFAM" id="SSF81321">
    <property type="entry name" value="Family A G protein-coupled receptor-like"/>
    <property type="match status" value="1"/>
</dbReference>
<evidence type="ECO:0000259" key="6">
    <source>
        <dbReference type="PROSITE" id="PS50262"/>
    </source>
</evidence>
<organism evidence="7 8">
    <name type="scientific">Romanomermis culicivorax</name>
    <name type="common">Nematode worm</name>
    <dbReference type="NCBI Taxonomy" id="13658"/>
    <lineage>
        <taxon>Eukaryota</taxon>
        <taxon>Metazoa</taxon>
        <taxon>Ecdysozoa</taxon>
        <taxon>Nematoda</taxon>
        <taxon>Enoplea</taxon>
        <taxon>Dorylaimia</taxon>
        <taxon>Mermithida</taxon>
        <taxon>Mermithoidea</taxon>
        <taxon>Mermithidae</taxon>
        <taxon>Romanomermis</taxon>
    </lineage>
</organism>
<dbReference type="GO" id="GO:0016020">
    <property type="term" value="C:membrane"/>
    <property type="evidence" value="ECO:0007669"/>
    <property type="project" value="UniProtKB-SubCell"/>
</dbReference>
<dbReference type="AlphaFoldDB" id="A0A915IB30"/>
<name>A0A915IB30_ROMCU</name>
<dbReference type="PANTHER" id="PTHR46641:SF1">
    <property type="entry name" value="G-PROTEIN COUPLED RECEPTORS FAMILY 1 PROFILE DOMAIN-CONTAINING PROTEIN"/>
    <property type="match status" value="1"/>
</dbReference>
<feature type="transmembrane region" description="Helical" evidence="5">
    <location>
        <begin position="283"/>
        <end position="309"/>
    </location>
</feature>
<dbReference type="InterPro" id="IPR000276">
    <property type="entry name" value="GPCR_Rhodpsn"/>
</dbReference>
<dbReference type="Gene3D" id="1.20.1070.10">
    <property type="entry name" value="Rhodopsin 7-helix transmembrane proteins"/>
    <property type="match status" value="1"/>
</dbReference>
<evidence type="ECO:0000313" key="7">
    <source>
        <dbReference type="Proteomes" id="UP000887565"/>
    </source>
</evidence>
<feature type="domain" description="G-protein coupled receptors family 1 profile" evidence="6">
    <location>
        <begin position="60"/>
        <end position="351"/>
    </location>
</feature>
<dbReference type="InterPro" id="IPR052954">
    <property type="entry name" value="GPCR-Ligand_Int"/>
</dbReference>
<evidence type="ECO:0000256" key="2">
    <source>
        <dbReference type="ARBA" id="ARBA00022692"/>
    </source>
</evidence>
<feature type="transmembrane region" description="Helical" evidence="5">
    <location>
        <begin position="126"/>
        <end position="145"/>
    </location>
</feature>
<feature type="transmembrane region" description="Helical" evidence="5">
    <location>
        <begin position="335"/>
        <end position="354"/>
    </location>
</feature>
<dbReference type="PRINTS" id="PR00237">
    <property type="entry name" value="GPCRRHODOPSN"/>
</dbReference>
<accession>A0A915IB30</accession>
<evidence type="ECO:0000256" key="1">
    <source>
        <dbReference type="ARBA" id="ARBA00004370"/>
    </source>
</evidence>
<evidence type="ECO:0000256" key="3">
    <source>
        <dbReference type="ARBA" id="ARBA00022989"/>
    </source>
</evidence>
<sequence length="383" mass="43591">MPAGNYSNYSSRSQSSTNVTDDVNYYLGYKVCEKFEPYTPFSTVLLAFVTPIIILFGLSANCLNFRIFTHKFMRSSLLNWYLAALAVSDVLILITAFFFLCLPRIGEYMHNFRVVSLALGTAPFNYPVGTVAQTASVWMTMLMSMHRFIGVCLPFKTNRICTKTNCKWALICVLIFAVLFNTTRFLEVSTYTCYQTELNITVVRAIMTDLRTSELYSTIYVAWLYFLVMFCIPFVTLITLNTMVIVAIQRTSKLHYQVALAASSSCNSRASVFRKRGDMSKEISTSIMLVGVVVIFLCCNTLAFVVNILELIDTFNDAKNKQFISSDFFHHTVDFSNVLVMLNASSNIFVYMWFSEKYRLLLKHYLSFGCFFNAGEALIDTNS</sequence>
<reference evidence="8" key="1">
    <citation type="submission" date="2022-11" db="UniProtKB">
        <authorList>
            <consortium name="WormBaseParasite"/>
        </authorList>
    </citation>
    <scope>IDENTIFICATION</scope>
</reference>
<dbReference type="Pfam" id="PF00001">
    <property type="entry name" value="7tm_1"/>
    <property type="match status" value="1"/>
</dbReference>
<dbReference type="GO" id="GO:0004930">
    <property type="term" value="F:G protein-coupled receptor activity"/>
    <property type="evidence" value="ECO:0007669"/>
    <property type="project" value="InterPro"/>
</dbReference>
<keyword evidence="7" id="KW-1185">Reference proteome</keyword>
<dbReference type="WBParaSite" id="nRc.2.0.1.t10978-RA">
    <property type="protein sequence ID" value="nRc.2.0.1.t10978-RA"/>
    <property type="gene ID" value="nRc.2.0.1.g10978"/>
</dbReference>
<feature type="transmembrane region" description="Helical" evidence="5">
    <location>
        <begin position="44"/>
        <end position="68"/>
    </location>
</feature>
<dbReference type="PANTHER" id="PTHR46641">
    <property type="entry name" value="FMRFAMIDE RECEPTOR-RELATED"/>
    <property type="match status" value="1"/>
</dbReference>
<dbReference type="PROSITE" id="PS50262">
    <property type="entry name" value="G_PROTEIN_RECEP_F1_2"/>
    <property type="match status" value="1"/>
</dbReference>
<dbReference type="InterPro" id="IPR017452">
    <property type="entry name" value="GPCR_Rhodpsn_7TM"/>
</dbReference>
<dbReference type="Proteomes" id="UP000887565">
    <property type="component" value="Unplaced"/>
</dbReference>
<protein>
    <submittedName>
        <fullName evidence="8">G-protein coupled receptors family 1 profile domain-containing protein</fullName>
    </submittedName>
</protein>